<dbReference type="NCBIfam" id="NF008037">
    <property type="entry name" value="PRK10769.1"/>
    <property type="match status" value="1"/>
</dbReference>
<dbReference type="SUPFAM" id="SSF53597">
    <property type="entry name" value="Dihydrofolate reductase-like"/>
    <property type="match status" value="1"/>
</dbReference>
<dbReference type="PRINTS" id="PR00070">
    <property type="entry name" value="DHFR"/>
</dbReference>
<gene>
    <name evidence="10" type="primary">folA</name>
    <name evidence="10" type="ORF">CEX73_00655</name>
</gene>
<reference evidence="10 11" key="1">
    <citation type="submission" date="2017-06" db="EMBL/GenBank/DDBJ databases">
        <title>Metabolic interaction between xylem feeders and their symbionts.</title>
        <authorList>
            <person name="Chouaia B."/>
        </authorList>
    </citation>
    <scope>NUCLEOTIDE SEQUENCE [LARGE SCALE GENOMIC DNA]</scope>
    <source>
        <strain evidence="10 11">Gra</strain>
    </source>
</reference>
<dbReference type="FunFam" id="3.40.430.10:FF:000001">
    <property type="entry name" value="Dihydrofolate reductase"/>
    <property type="match status" value="1"/>
</dbReference>
<comment type="caution">
    <text evidence="10">The sequence shown here is derived from an EMBL/GenBank/DDBJ whole genome shotgun (WGS) entry which is preliminary data.</text>
</comment>
<dbReference type="GO" id="GO:0006730">
    <property type="term" value="P:one-carbon metabolic process"/>
    <property type="evidence" value="ECO:0007669"/>
    <property type="project" value="UniProtKB-KW"/>
</dbReference>
<dbReference type="RefSeq" id="WP_101626698.1">
    <property type="nucleotide sequence ID" value="NZ_NJPO01000037.1"/>
</dbReference>
<dbReference type="EC" id="1.5.1.3" evidence="3 8"/>
<evidence type="ECO:0000256" key="8">
    <source>
        <dbReference type="PIRNR" id="PIRNR000194"/>
    </source>
</evidence>
<dbReference type="OrthoDB" id="9804315at2"/>
<dbReference type="CDD" id="cd00209">
    <property type="entry name" value="DHFR"/>
    <property type="match status" value="1"/>
</dbReference>
<dbReference type="PANTHER" id="PTHR48069:SF3">
    <property type="entry name" value="DIHYDROFOLATE REDUCTASE"/>
    <property type="match status" value="1"/>
</dbReference>
<dbReference type="Proteomes" id="UP000234253">
    <property type="component" value="Unassembled WGS sequence"/>
</dbReference>
<dbReference type="InterPro" id="IPR001796">
    <property type="entry name" value="DHFR_dom"/>
</dbReference>
<dbReference type="EMBL" id="NJPO01000037">
    <property type="protein sequence ID" value="PLK59167.1"/>
    <property type="molecule type" value="Genomic_DNA"/>
</dbReference>
<keyword evidence="6 8" id="KW-0560">Oxidoreductase</keyword>
<dbReference type="UniPathway" id="UPA00077">
    <property type="reaction ID" value="UER00158"/>
</dbReference>
<dbReference type="GO" id="GO:0005829">
    <property type="term" value="C:cytosol"/>
    <property type="evidence" value="ECO:0007669"/>
    <property type="project" value="TreeGrafter"/>
</dbReference>
<evidence type="ECO:0000259" key="9">
    <source>
        <dbReference type="PROSITE" id="PS51330"/>
    </source>
</evidence>
<dbReference type="GO" id="GO:0046654">
    <property type="term" value="P:tetrahydrofolate biosynthetic process"/>
    <property type="evidence" value="ECO:0007669"/>
    <property type="project" value="UniProtKB-UniPathway"/>
</dbReference>
<comment type="catalytic activity">
    <reaction evidence="8">
        <text>(6S)-5,6,7,8-tetrahydrofolate + NADP(+) = 7,8-dihydrofolate + NADPH + H(+)</text>
        <dbReference type="Rhea" id="RHEA:15009"/>
        <dbReference type="ChEBI" id="CHEBI:15378"/>
        <dbReference type="ChEBI" id="CHEBI:57451"/>
        <dbReference type="ChEBI" id="CHEBI:57453"/>
        <dbReference type="ChEBI" id="CHEBI:57783"/>
        <dbReference type="ChEBI" id="CHEBI:58349"/>
        <dbReference type="EC" id="1.5.1.3"/>
    </reaction>
</comment>
<evidence type="ECO:0000256" key="7">
    <source>
        <dbReference type="ARBA" id="ARBA00025067"/>
    </source>
</evidence>
<evidence type="ECO:0000256" key="4">
    <source>
        <dbReference type="ARBA" id="ARBA00022563"/>
    </source>
</evidence>
<comment type="similarity">
    <text evidence="2 8">Belongs to the dihydrofolate reductase family.</text>
</comment>
<comment type="pathway">
    <text evidence="1 8">Cofactor biosynthesis; tetrahydrofolate biosynthesis; 5,6,7,8-tetrahydrofolate from 7,8-dihydrofolate: step 1/1.</text>
</comment>
<dbReference type="PANTHER" id="PTHR48069">
    <property type="entry name" value="DIHYDROFOLATE REDUCTASE"/>
    <property type="match status" value="1"/>
</dbReference>
<dbReference type="Gene3D" id="3.40.430.10">
    <property type="entry name" value="Dihydrofolate Reductase, subunit A"/>
    <property type="match status" value="1"/>
</dbReference>
<feature type="domain" description="DHFR" evidence="9">
    <location>
        <begin position="2"/>
        <end position="157"/>
    </location>
</feature>
<dbReference type="InterPro" id="IPR024072">
    <property type="entry name" value="DHFR-like_dom_sf"/>
</dbReference>
<comment type="function">
    <text evidence="7 8">Key enzyme in folate metabolism. Catalyzes an essential reaction for de novo glycine and purine synthesis, and for DNA precursor synthesis.</text>
</comment>
<protein>
    <recommendedName>
        <fullName evidence="3 8">Dihydrofolate reductase</fullName>
        <ecNumber evidence="3 8">1.5.1.3</ecNumber>
    </recommendedName>
</protein>
<keyword evidence="4 8" id="KW-0554">One-carbon metabolism</keyword>
<evidence type="ECO:0000256" key="3">
    <source>
        <dbReference type="ARBA" id="ARBA00012856"/>
    </source>
</evidence>
<organism evidence="10 11">
    <name type="scientific">Candidatus Palibaumannia cicadellinicola</name>
    <dbReference type="NCBI Taxonomy" id="186490"/>
    <lineage>
        <taxon>Bacteria</taxon>
        <taxon>Pseudomonadati</taxon>
        <taxon>Pseudomonadota</taxon>
        <taxon>Gammaproteobacteria</taxon>
        <taxon>Candidatus Palibaumannia</taxon>
    </lineage>
</organism>
<proteinExistence type="inferred from homology"/>
<accession>A0A2N4XXH4</accession>
<keyword evidence="5 8" id="KW-0521">NADP</keyword>
<dbReference type="GO" id="GO:0046452">
    <property type="term" value="P:dihydrofolate metabolic process"/>
    <property type="evidence" value="ECO:0007669"/>
    <property type="project" value="TreeGrafter"/>
</dbReference>
<dbReference type="InterPro" id="IPR012259">
    <property type="entry name" value="DHFR"/>
</dbReference>
<dbReference type="PROSITE" id="PS51330">
    <property type="entry name" value="DHFR_2"/>
    <property type="match status" value="1"/>
</dbReference>
<name>A0A2N4XXH4_9GAMM</name>
<dbReference type="AlphaFoldDB" id="A0A2N4XXH4"/>
<evidence type="ECO:0000256" key="2">
    <source>
        <dbReference type="ARBA" id="ARBA00009539"/>
    </source>
</evidence>
<evidence type="ECO:0000256" key="6">
    <source>
        <dbReference type="ARBA" id="ARBA00023002"/>
    </source>
</evidence>
<dbReference type="PIRSF" id="PIRSF000194">
    <property type="entry name" value="DHFR"/>
    <property type="match status" value="1"/>
</dbReference>
<evidence type="ECO:0000256" key="1">
    <source>
        <dbReference type="ARBA" id="ARBA00004903"/>
    </source>
</evidence>
<evidence type="ECO:0000313" key="11">
    <source>
        <dbReference type="Proteomes" id="UP000234253"/>
    </source>
</evidence>
<evidence type="ECO:0000256" key="5">
    <source>
        <dbReference type="ARBA" id="ARBA00022857"/>
    </source>
</evidence>
<sequence length="157" mass="17843">MIISLIAALTADRIIGMKNAMPWHLSDDLTWFKYHTSNKPVIMGRKTFESLNKPLSGRLNIVLSRSSIKLHAGIIWVNNPIQALAAAGNVAEVMVIGGAQVYNIFLAQAERLYLTHIDLQAEGDTWFPDYQPDQWRVTFSEFHHASPSYCFEIIERR</sequence>
<dbReference type="GO" id="GO:0046655">
    <property type="term" value="P:folic acid metabolic process"/>
    <property type="evidence" value="ECO:0007669"/>
    <property type="project" value="TreeGrafter"/>
</dbReference>
<dbReference type="GO" id="GO:0004146">
    <property type="term" value="F:dihydrofolate reductase activity"/>
    <property type="evidence" value="ECO:0007669"/>
    <property type="project" value="UniProtKB-EC"/>
</dbReference>
<dbReference type="GO" id="GO:0070401">
    <property type="term" value="F:NADP+ binding"/>
    <property type="evidence" value="ECO:0007669"/>
    <property type="project" value="UniProtKB-ARBA"/>
</dbReference>
<dbReference type="Pfam" id="PF00186">
    <property type="entry name" value="DHFR_1"/>
    <property type="match status" value="1"/>
</dbReference>
<evidence type="ECO:0000313" key="10">
    <source>
        <dbReference type="EMBL" id="PLK59167.1"/>
    </source>
</evidence>